<gene>
    <name evidence="1" type="ORF">JZM24_01220</name>
</gene>
<accession>A0ABS5Y9B8</accession>
<sequence length="92" mass="10491">MNIAHYLELQGMKKGRLEGLMEGMRKRMLEGLLEGMDKGRLEGKKEGRRQATRSIAMHLLAGGVDHTLIKNCTGLTEKELQHLHAEYFMKLI</sequence>
<keyword evidence="2" id="KW-1185">Reference proteome</keyword>
<reference evidence="1 2" key="1">
    <citation type="journal article" date="2021" name="Genome Biol. Evol.">
        <title>The evolution of interdependence in a four-way mealybug symbiosis.</title>
        <authorList>
            <person name="Garber A.I."/>
            <person name="Kupper M."/>
            <person name="Laetsch D.R."/>
            <person name="Weldon S.R."/>
            <person name="Ladinsky M.S."/>
            <person name="Bjorkman P.J."/>
            <person name="McCutcheon J.P."/>
        </authorList>
    </citation>
    <scope>NUCLEOTIDE SEQUENCE [LARGE SCALE GENOMIC DNA]</scope>
    <source>
        <strain evidence="1">SOD</strain>
    </source>
</reference>
<dbReference type="RefSeq" id="WP_215668295.1">
    <property type="nucleotide sequence ID" value="NZ_JAFJYC010000001.1"/>
</dbReference>
<protein>
    <recommendedName>
        <fullName evidence="3">Transposase</fullName>
    </recommendedName>
</protein>
<evidence type="ECO:0000313" key="2">
    <source>
        <dbReference type="Proteomes" id="UP000811282"/>
    </source>
</evidence>
<comment type="caution">
    <text evidence="1">The sequence shown here is derived from an EMBL/GenBank/DDBJ whole genome shotgun (WGS) entry which is preliminary data.</text>
</comment>
<organism evidence="1 2">
    <name type="scientific">Candidatus Sodalis endolongispinus</name>
    <dbReference type="NCBI Taxonomy" id="2812662"/>
    <lineage>
        <taxon>Bacteria</taxon>
        <taxon>Pseudomonadati</taxon>
        <taxon>Pseudomonadota</taxon>
        <taxon>Gammaproteobacteria</taxon>
        <taxon>Enterobacterales</taxon>
        <taxon>Bruguierivoracaceae</taxon>
        <taxon>Sodalis</taxon>
    </lineage>
</organism>
<evidence type="ECO:0008006" key="3">
    <source>
        <dbReference type="Google" id="ProtNLM"/>
    </source>
</evidence>
<dbReference type="EMBL" id="JAFJYC010000001">
    <property type="protein sequence ID" value="MBT9431130.1"/>
    <property type="molecule type" value="Genomic_DNA"/>
</dbReference>
<dbReference type="Proteomes" id="UP000811282">
    <property type="component" value="Unassembled WGS sequence"/>
</dbReference>
<proteinExistence type="predicted"/>
<evidence type="ECO:0000313" key="1">
    <source>
        <dbReference type="EMBL" id="MBT9431130.1"/>
    </source>
</evidence>
<name>A0ABS5Y9B8_9GAMM</name>